<dbReference type="AlphaFoldDB" id="A0AAP0EJ53"/>
<comment type="caution">
    <text evidence="2">The sequence shown here is derived from an EMBL/GenBank/DDBJ whole genome shotgun (WGS) entry which is preliminary data.</text>
</comment>
<accession>A0AAP0EJ53</accession>
<organism evidence="2 3">
    <name type="scientific">Stephania cephalantha</name>
    <dbReference type="NCBI Taxonomy" id="152367"/>
    <lineage>
        <taxon>Eukaryota</taxon>
        <taxon>Viridiplantae</taxon>
        <taxon>Streptophyta</taxon>
        <taxon>Embryophyta</taxon>
        <taxon>Tracheophyta</taxon>
        <taxon>Spermatophyta</taxon>
        <taxon>Magnoliopsida</taxon>
        <taxon>Ranunculales</taxon>
        <taxon>Menispermaceae</taxon>
        <taxon>Menispermoideae</taxon>
        <taxon>Cissampelideae</taxon>
        <taxon>Stephania</taxon>
    </lineage>
</organism>
<evidence type="ECO:0000313" key="3">
    <source>
        <dbReference type="Proteomes" id="UP001419268"/>
    </source>
</evidence>
<evidence type="ECO:0000256" key="1">
    <source>
        <dbReference type="SAM" id="MobiDB-lite"/>
    </source>
</evidence>
<protein>
    <submittedName>
        <fullName evidence="2">Uncharacterized protein</fullName>
    </submittedName>
</protein>
<name>A0AAP0EJ53_9MAGN</name>
<keyword evidence="3" id="KW-1185">Reference proteome</keyword>
<feature type="region of interest" description="Disordered" evidence="1">
    <location>
        <begin position="1"/>
        <end position="21"/>
    </location>
</feature>
<proteinExistence type="predicted"/>
<dbReference type="EMBL" id="JBBNAG010000012">
    <property type="protein sequence ID" value="KAK9089784.1"/>
    <property type="molecule type" value="Genomic_DNA"/>
</dbReference>
<evidence type="ECO:0000313" key="2">
    <source>
        <dbReference type="EMBL" id="KAK9089784.1"/>
    </source>
</evidence>
<sequence length="70" mass="8001">MQHCLKWSDGDRADGGVADEADRELVNPDEISARTVAWRGHDGLGFKQRERVTVRERVEHREGDGRAERD</sequence>
<feature type="compositionally biased region" description="Basic and acidic residues" evidence="1">
    <location>
        <begin position="1"/>
        <end position="14"/>
    </location>
</feature>
<gene>
    <name evidence="2" type="ORF">Scep_028866</name>
</gene>
<reference evidence="2 3" key="1">
    <citation type="submission" date="2024-01" db="EMBL/GenBank/DDBJ databases">
        <title>Genome assemblies of Stephania.</title>
        <authorList>
            <person name="Yang L."/>
        </authorList>
    </citation>
    <scope>NUCLEOTIDE SEQUENCE [LARGE SCALE GENOMIC DNA]</scope>
    <source>
        <strain evidence="2">JXDWG</strain>
        <tissue evidence="2">Leaf</tissue>
    </source>
</reference>
<dbReference type="Proteomes" id="UP001419268">
    <property type="component" value="Unassembled WGS sequence"/>
</dbReference>